<comment type="caution">
    <text evidence="1">The sequence shown here is derived from an EMBL/GenBank/DDBJ whole genome shotgun (WGS) entry which is preliminary data.</text>
</comment>
<proteinExistence type="predicted"/>
<name>A0ABR0MUU9_GOSAR</name>
<keyword evidence="2" id="KW-1185">Reference proteome</keyword>
<sequence length="82" mass="9713">MVAHDLQMATFCTILGLVIEFYTGDSTLQTVVWTVQSGLQFIAFNILLQRNLNKHMQEFREVRTLYLISLYMHNLCIRRQYI</sequence>
<protein>
    <submittedName>
        <fullName evidence="1">Uncharacterized protein</fullName>
    </submittedName>
</protein>
<dbReference type="EMBL" id="JARKNE010000012">
    <property type="protein sequence ID" value="KAK5777577.1"/>
    <property type="molecule type" value="Genomic_DNA"/>
</dbReference>
<dbReference type="Proteomes" id="UP001358586">
    <property type="component" value="Chromosome 12"/>
</dbReference>
<evidence type="ECO:0000313" key="1">
    <source>
        <dbReference type="EMBL" id="KAK5777577.1"/>
    </source>
</evidence>
<evidence type="ECO:0000313" key="2">
    <source>
        <dbReference type="Proteomes" id="UP001358586"/>
    </source>
</evidence>
<organism evidence="1 2">
    <name type="scientific">Gossypium arboreum</name>
    <name type="common">Tree cotton</name>
    <name type="synonym">Gossypium nanking</name>
    <dbReference type="NCBI Taxonomy" id="29729"/>
    <lineage>
        <taxon>Eukaryota</taxon>
        <taxon>Viridiplantae</taxon>
        <taxon>Streptophyta</taxon>
        <taxon>Embryophyta</taxon>
        <taxon>Tracheophyta</taxon>
        <taxon>Spermatophyta</taxon>
        <taxon>Magnoliopsida</taxon>
        <taxon>eudicotyledons</taxon>
        <taxon>Gunneridae</taxon>
        <taxon>Pentapetalae</taxon>
        <taxon>rosids</taxon>
        <taxon>malvids</taxon>
        <taxon>Malvales</taxon>
        <taxon>Malvaceae</taxon>
        <taxon>Malvoideae</taxon>
        <taxon>Gossypium</taxon>
    </lineage>
</organism>
<accession>A0ABR0MUU9</accession>
<reference evidence="1 2" key="1">
    <citation type="submission" date="2023-03" db="EMBL/GenBank/DDBJ databases">
        <title>WGS of Gossypium arboreum.</title>
        <authorList>
            <person name="Yu D."/>
        </authorList>
    </citation>
    <scope>NUCLEOTIDE SEQUENCE [LARGE SCALE GENOMIC DNA]</scope>
    <source>
        <tissue evidence="1">Leaf</tissue>
    </source>
</reference>
<gene>
    <name evidence="1" type="ORF">PVK06_045544</name>
</gene>